<keyword evidence="7 10" id="KW-0249">Electron transport</keyword>
<evidence type="ECO:0000256" key="8">
    <source>
        <dbReference type="ARBA" id="ARBA00022989"/>
    </source>
</evidence>
<feature type="modified residue" description="FMN phosphoryl threonine" evidence="10">
    <location>
        <position position="176"/>
    </location>
</feature>
<dbReference type="NCBIfam" id="TIGR01946">
    <property type="entry name" value="rnfD"/>
    <property type="match status" value="1"/>
</dbReference>
<comment type="subunit">
    <text evidence="10">The complex is composed of six subunits: RnfA, RnfB, RnfC, RnfD, RnfE and RnfG.</text>
</comment>
<dbReference type="RefSeq" id="WP_380800122.1">
    <property type="nucleotide sequence ID" value="NZ_JBHUIV010000005.1"/>
</dbReference>
<dbReference type="PANTHER" id="PTHR30578">
    <property type="entry name" value="ELECTRON TRANSPORT COMPLEX PROTEIN RNFD"/>
    <property type="match status" value="1"/>
</dbReference>
<evidence type="ECO:0000256" key="4">
    <source>
        <dbReference type="ARBA" id="ARBA00022643"/>
    </source>
</evidence>
<dbReference type="HAMAP" id="MF_00462">
    <property type="entry name" value="RsxD_RnfD"/>
    <property type="match status" value="1"/>
</dbReference>
<evidence type="ECO:0000256" key="3">
    <source>
        <dbReference type="ARBA" id="ARBA00022630"/>
    </source>
</evidence>
<dbReference type="PANTHER" id="PTHR30578:SF0">
    <property type="entry name" value="ION-TRANSLOCATING OXIDOREDUCTASE COMPLEX SUBUNIT D"/>
    <property type="match status" value="1"/>
</dbReference>
<keyword evidence="9 10" id="KW-0472">Membrane</keyword>
<sequence length="337" mass="36472">MLSKTLHISSSPHIKKDVSTDLIMKNVVYALMPVVLFSIYAFGINALLVIATSVFGCLLTEHLLCRWSKRESTISDWSAVITGILLGLTLPPIFPLWMTLLGAVLAIGLGKFVFGGLGYNAFNPALVGRAFLQAAFPVAITTWYPSFLEDRFLNISKSVLALPFSEPIIDGISGATPLSAFKFDKITAETSDLALGLISGSIGETSSLIIVLGGFYLVYKKMMNWRIPVAILASVFALTGILYLLDNQVYPSPLFMLFSGGLMLGAVFMATDMVGSPITSLGVWIYGAFIGILVVVIRIWGGLPEGVMYAILLGNALSPQIDKMIRPKVYGTKKMIK</sequence>
<evidence type="ECO:0000256" key="5">
    <source>
        <dbReference type="ARBA" id="ARBA00022692"/>
    </source>
</evidence>
<keyword evidence="10" id="KW-1003">Cell membrane</keyword>
<feature type="transmembrane region" description="Helical" evidence="10">
    <location>
        <begin position="96"/>
        <end position="114"/>
    </location>
</feature>
<dbReference type="EC" id="7.-.-.-" evidence="10"/>
<evidence type="ECO:0000256" key="2">
    <source>
        <dbReference type="ARBA" id="ARBA00022553"/>
    </source>
</evidence>
<feature type="transmembrane region" description="Helical" evidence="10">
    <location>
        <begin position="126"/>
        <end position="144"/>
    </location>
</feature>
<keyword evidence="8 10" id="KW-1133">Transmembrane helix</keyword>
<evidence type="ECO:0000256" key="10">
    <source>
        <dbReference type="HAMAP-Rule" id="MF_00462"/>
    </source>
</evidence>
<evidence type="ECO:0000256" key="1">
    <source>
        <dbReference type="ARBA" id="ARBA00022448"/>
    </source>
</evidence>
<keyword evidence="5 10" id="KW-0812">Transmembrane</keyword>
<dbReference type="InterPro" id="IPR011303">
    <property type="entry name" value="RnfD_bac"/>
</dbReference>
<protein>
    <recommendedName>
        <fullName evidence="10">Ion-translocating oxidoreductase complex subunit D</fullName>
        <ecNumber evidence="10">7.-.-.-</ecNumber>
    </recommendedName>
    <alternativeName>
        <fullName evidence="10">Rnf electron transport complex subunit D</fullName>
    </alternativeName>
</protein>
<dbReference type="Pfam" id="PF03116">
    <property type="entry name" value="NQR2_RnfD_RnfE"/>
    <property type="match status" value="1"/>
</dbReference>
<feature type="transmembrane region" description="Helical" evidence="10">
    <location>
        <begin position="283"/>
        <end position="301"/>
    </location>
</feature>
<comment type="subcellular location">
    <subcellularLocation>
        <location evidence="10">Cell membrane</location>
        <topology evidence="10">Multi-pass membrane protein</topology>
    </subcellularLocation>
</comment>
<keyword evidence="6 10" id="KW-1278">Translocase</keyword>
<comment type="cofactor">
    <cofactor evidence="10">
        <name>FMN</name>
        <dbReference type="ChEBI" id="CHEBI:58210"/>
    </cofactor>
</comment>
<reference evidence="12" key="1">
    <citation type="journal article" date="2019" name="Int. J. Syst. Evol. Microbiol.">
        <title>The Global Catalogue of Microorganisms (GCM) 10K type strain sequencing project: providing services to taxonomists for standard genome sequencing and annotation.</title>
        <authorList>
            <consortium name="The Broad Institute Genomics Platform"/>
            <consortium name="The Broad Institute Genome Sequencing Center for Infectious Disease"/>
            <person name="Wu L."/>
            <person name="Ma J."/>
        </authorList>
    </citation>
    <scope>NUCLEOTIDE SEQUENCE [LARGE SCALE GENOMIC DNA]</scope>
    <source>
        <strain evidence="12">KCTC 19812</strain>
    </source>
</reference>
<keyword evidence="1 10" id="KW-0813">Transport</keyword>
<dbReference type="InterPro" id="IPR004338">
    <property type="entry name" value="NqrB/RnfD"/>
</dbReference>
<keyword evidence="2 10" id="KW-0597">Phosphoprotein</keyword>
<comment type="caution">
    <text evidence="11">The sequence shown here is derived from an EMBL/GenBank/DDBJ whole genome shotgun (WGS) entry which is preliminary data.</text>
</comment>
<organism evidence="11 12">
    <name type="scientific">Shivajiella indica</name>
    <dbReference type="NCBI Taxonomy" id="872115"/>
    <lineage>
        <taxon>Bacteria</taxon>
        <taxon>Pseudomonadati</taxon>
        <taxon>Bacteroidota</taxon>
        <taxon>Cytophagia</taxon>
        <taxon>Cytophagales</taxon>
        <taxon>Cyclobacteriaceae</taxon>
        <taxon>Shivajiella</taxon>
    </lineage>
</organism>
<comment type="function">
    <text evidence="10">Part of a membrane-bound complex that couples electron transfer with translocation of ions across the membrane.</text>
</comment>
<proteinExistence type="inferred from homology"/>
<evidence type="ECO:0000256" key="7">
    <source>
        <dbReference type="ARBA" id="ARBA00022982"/>
    </source>
</evidence>
<keyword evidence="4 10" id="KW-0288">FMN</keyword>
<keyword evidence="3 10" id="KW-0285">Flavoprotein</keyword>
<feature type="transmembrane region" description="Helical" evidence="10">
    <location>
        <begin position="27"/>
        <end position="60"/>
    </location>
</feature>
<feature type="transmembrane region" description="Helical" evidence="10">
    <location>
        <begin position="251"/>
        <end position="271"/>
    </location>
</feature>
<feature type="transmembrane region" description="Helical" evidence="10">
    <location>
        <begin position="193"/>
        <end position="218"/>
    </location>
</feature>
<comment type="similarity">
    <text evidence="10">Belongs to the NqrB/RnfD family.</text>
</comment>
<evidence type="ECO:0000256" key="9">
    <source>
        <dbReference type="ARBA" id="ARBA00023136"/>
    </source>
</evidence>
<name>A0ABW5B4Q7_9BACT</name>
<evidence type="ECO:0000256" key="6">
    <source>
        <dbReference type="ARBA" id="ARBA00022967"/>
    </source>
</evidence>
<dbReference type="Proteomes" id="UP001597414">
    <property type="component" value="Unassembled WGS sequence"/>
</dbReference>
<evidence type="ECO:0000313" key="11">
    <source>
        <dbReference type="EMBL" id="MFD2200424.1"/>
    </source>
</evidence>
<keyword evidence="12" id="KW-1185">Reference proteome</keyword>
<accession>A0ABW5B4Q7</accession>
<dbReference type="EMBL" id="JBHUIV010000005">
    <property type="protein sequence ID" value="MFD2200424.1"/>
    <property type="molecule type" value="Genomic_DNA"/>
</dbReference>
<feature type="transmembrane region" description="Helical" evidence="10">
    <location>
        <begin position="225"/>
        <end position="245"/>
    </location>
</feature>
<evidence type="ECO:0000313" key="12">
    <source>
        <dbReference type="Proteomes" id="UP001597414"/>
    </source>
</evidence>
<gene>
    <name evidence="10" type="primary">rnfD</name>
    <name evidence="11" type="ORF">ACFSKV_02525</name>
</gene>